<name>A0AAF3FCF7_9BILA</name>
<feature type="chain" id="PRO_5042069350" description="Thioredoxin domain-containing protein" evidence="1">
    <location>
        <begin position="18"/>
        <end position="150"/>
    </location>
</feature>
<dbReference type="InterPro" id="IPR036249">
    <property type="entry name" value="Thioredoxin-like_sf"/>
</dbReference>
<evidence type="ECO:0008006" key="4">
    <source>
        <dbReference type="Google" id="ProtNLM"/>
    </source>
</evidence>
<reference evidence="3" key="1">
    <citation type="submission" date="2024-02" db="UniProtKB">
        <authorList>
            <consortium name="WormBaseParasite"/>
        </authorList>
    </citation>
    <scope>IDENTIFICATION</scope>
</reference>
<dbReference type="Gene3D" id="3.40.30.10">
    <property type="entry name" value="Glutaredoxin"/>
    <property type="match status" value="1"/>
</dbReference>
<accession>A0AAF3FCF7</accession>
<evidence type="ECO:0000313" key="3">
    <source>
        <dbReference type="WBParaSite" id="MBELARI_LOCUS4556"/>
    </source>
</evidence>
<dbReference type="Proteomes" id="UP000887575">
    <property type="component" value="Unassembled WGS sequence"/>
</dbReference>
<proteinExistence type="predicted"/>
<sequence>MMKLTLLALILIQTTLAIKYTSWPVQPIYNVKRDIPKDQTTLVFVYSCMCPRSQRTIPEFTKAAKELKNYYGIKTKSLEYYMTGFEFVKVLPFINRFPILMLYRADGSKIRYDGIDPPSASSDDFVRFTLDNEYAYNGDNENSVSSNTVW</sequence>
<evidence type="ECO:0000256" key="1">
    <source>
        <dbReference type="SAM" id="SignalP"/>
    </source>
</evidence>
<keyword evidence="1" id="KW-0732">Signal</keyword>
<keyword evidence="2" id="KW-1185">Reference proteome</keyword>
<feature type="signal peptide" evidence="1">
    <location>
        <begin position="1"/>
        <end position="17"/>
    </location>
</feature>
<dbReference type="SUPFAM" id="SSF52833">
    <property type="entry name" value="Thioredoxin-like"/>
    <property type="match status" value="1"/>
</dbReference>
<dbReference type="WBParaSite" id="MBELARI_LOCUS4556">
    <property type="protein sequence ID" value="MBELARI_LOCUS4556"/>
    <property type="gene ID" value="MBELARI_LOCUS4556"/>
</dbReference>
<organism evidence="2 3">
    <name type="scientific">Mesorhabditis belari</name>
    <dbReference type="NCBI Taxonomy" id="2138241"/>
    <lineage>
        <taxon>Eukaryota</taxon>
        <taxon>Metazoa</taxon>
        <taxon>Ecdysozoa</taxon>
        <taxon>Nematoda</taxon>
        <taxon>Chromadorea</taxon>
        <taxon>Rhabditida</taxon>
        <taxon>Rhabditina</taxon>
        <taxon>Rhabditomorpha</taxon>
        <taxon>Rhabditoidea</taxon>
        <taxon>Rhabditidae</taxon>
        <taxon>Mesorhabditinae</taxon>
        <taxon>Mesorhabditis</taxon>
    </lineage>
</organism>
<dbReference type="AlphaFoldDB" id="A0AAF3FCF7"/>
<protein>
    <recommendedName>
        <fullName evidence="4">Thioredoxin domain-containing protein</fullName>
    </recommendedName>
</protein>
<evidence type="ECO:0000313" key="2">
    <source>
        <dbReference type="Proteomes" id="UP000887575"/>
    </source>
</evidence>